<evidence type="ECO:0000313" key="3">
    <source>
        <dbReference type="EMBL" id="GMF58644.1"/>
    </source>
</evidence>
<organism evidence="3 4">
    <name type="scientific">Phytophthora fragariaefolia</name>
    <dbReference type="NCBI Taxonomy" id="1490495"/>
    <lineage>
        <taxon>Eukaryota</taxon>
        <taxon>Sar</taxon>
        <taxon>Stramenopiles</taxon>
        <taxon>Oomycota</taxon>
        <taxon>Peronosporomycetes</taxon>
        <taxon>Peronosporales</taxon>
        <taxon>Peronosporaceae</taxon>
        <taxon>Phytophthora</taxon>
    </lineage>
</organism>
<proteinExistence type="predicted"/>
<dbReference type="EMBL" id="BSXT01004700">
    <property type="protein sequence ID" value="GMF58644.1"/>
    <property type="molecule type" value="Genomic_DNA"/>
</dbReference>
<feature type="compositionally biased region" description="Low complexity" evidence="2">
    <location>
        <begin position="136"/>
        <end position="145"/>
    </location>
</feature>
<keyword evidence="4" id="KW-1185">Reference proteome</keyword>
<feature type="coiled-coil region" evidence="1">
    <location>
        <begin position="17"/>
        <end position="44"/>
    </location>
</feature>
<sequence>MLLDARQEVLKDCTELNNKINDNYNTLKCQTRTLEDKVHELEVEIKQYHTPLHEADIYRQDCPSTTVTRDKTRSRNNTVAGKKAIKDGPLVTAASRKNMDQALFSENRDDKAVSVNASAKTGVLDAARAAASRATIQRTSRRAASLCKRAREREGTRPTMNKA</sequence>
<dbReference type="Proteomes" id="UP001165121">
    <property type="component" value="Unassembled WGS sequence"/>
</dbReference>
<feature type="region of interest" description="Disordered" evidence="2">
    <location>
        <begin position="136"/>
        <end position="163"/>
    </location>
</feature>
<reference evidence="3" key="1">
    <citation type="submission" date="2023-04" db="EMBL/GenBank/DDBJ databases">
        <title>Phytophthora fragariaefolia NBRC 109709.</title>
        <authorList>
            <person name="Ichikawa N."/>
            <person name="Sato H."/>
            <person name="Tonouchi N."/>
        </authorList>
    </citation>
    <scope>NUCLEOTIDE SEQUENCE</scope>
    <source>
        <strain evidence="3">NBRC 109709</strain>
    </source>
</reference>
<protein>
    <submittedName>
        <fullName evidence="3">Unnamed protein product</fullName>
    </submittedName>
</protein>
<evidence type="ECO:0000256" key="1">
    <source>
        <dbReference type="SAM" id="Coils"/>
    </source>
</evidence>
<gene>
    <name evidence="3" type="ORF">Pfra01_002525100</name>
</gene>
<evidence type="ECO:0000313" key="4">
    <source>
        <dbReference type="Proteomes" id="UP001165121"/>
    </source>
</evidence>
<evidence type="ECO:0000256" key="2">
    <source>
        <dbReference type="SAM" id="MobiDB-lite"/>
    </source>
</evidence>
<name>A0A9W7D4B2_9STRA</name>
<comment type="caution">
    <text evidence="3">The sequence shown here is derived from an EMBL/GenBank/DDBJ whole genome shotgun (WGS) entry which is preliminary data.</text>
</comment>
<keyword evidence="1" id="KW-0175">Coiled coil</keyword>
<dbReference type="AlphaFoldDB" id="A0A9W7D4B2"/>
<accession>A0A9W7D4B2</accession>